<reference evidence="2" key="1">
    <citation type="submission" date="2023-07" db="EMBL/GenBank/DDBJ databases">
        <title>Paracoccus sp. MBLB3053 whole genome sequence.</title>
        <authorList>
            <person name="Hwang C.Y."/>
            <person name="Cho E.-S."/>
            <person name="Seo M.-J."/>
        </authorList>
    </citation>
    <scope>NUCLEOTIDE SEQUENCE [LARGE SCALE GENOMIC DNA]</scope>
    <source>
        <strain evidence="2">MBLB3053</strain>
    </source>
</reference>
<keyword evidence="2" id="KW-1185">Reference proteome</keyword>
<comment type="caution">
    <text evidence="1">The sequence shown here is derived from an EMBL/GenBank/DDBJ whole genome shotgun (WGS) entry which is preliminary data.</text>
</comment>
<accession>A0ABU2HSB3</accession>
<dbReference type="EMBL" id="JAVQLW010000001">
    <property type="protein sequence ID" value="MDS9467939.1"/>
    <property type="molecule type" value="Genomic_DNA"/>
</dbReference>
<dbReference type="Proteomes" id="UP001269144">
    <property type="component" value="Unassembled WGS sequence"/>
</dbReference>
<dbReference type="Gene3D" id="2.60.120.1110">
    <property type="match status" value="1"/>
</dbReference>
<protein>
    <submittedName>
        <fullName evidence="1">Uncharacterized protein</fullName>
    </submittedName>
</protein>
<sequence>MRDLYSNIAAFQALAPAVQTAAAQGPAIDLLGAGRVAFVVNTGAIAGSGDFGATLQESDDGSTGWTAVAADEMDSNAPATLAATSVYRLGYRGYKRYVRFSLTRASGTSIAAGATAIISPYSRPAA</sequence>
<proteinExistence type="predicted"/>
<dbReference type="RefSeq" id="WP_311160113.1">
    <property type="nucleotide sequence ID" value="NZ_JAVQLW010000001.1"/>
</dbReference>
<organism evidence="1 2">
    <name type="scientific">Paracoccus aurantius</name>
    <dbReference type="NCBI Taxonomy" id="3073814"/>
    <lineage>
        <taxon>Bacteria</taxon>
        <taxon>Pseudomonadati</taxon>
        <taxon>Pseudomonadota</taxon>
        <taxon>Alphaproteobacteria</taxon>
        <taxon>Rhodobacterales</taxon>
        <taxon>Paracoccaceae</taxon>
        <taxon>Paracoccus</taxon>
    </lineage>
</organism>
<evidence type="ECO:0000313" key="1">
    <source>
        <dbReference type="EMBL" id="MDS9467939.1"/>
    </source>
</evidence>
<evidence type="ECO:0000313" key="2">
    <source>
        <dbReference type="Proteomes" id="UP001269144"/>
    </source>
</evidence>
<name>A0ABU2HSB3_9RHOB</name>
<gene>
    <name evidence="1" type="ORF">RGQ15_10215</name>
</gene>